<organism evidence="2 3">
    <name type="scientific">Gulosibacter molinativorax</name>
    <dbReference type="NCBI Taxonomy" id="256821"/>
    <lineage>
        <taxon>Bacteria</taxon>
        <taxon>Bacillati</taxon>
        <taxon>Actinomycetota</taxon>
        <taxon>Actinomycetes</taxon>
        <taxon>Micrococcales</taxon>
        <taxon>Microbacteriaceae</taxon>
        <taxon>Gulosibacter</taxon>
    </lineage>
</organism>
<evidence type="ECO:0000313" key="3">
    <source>
        <dbReference type="Proteomes" id="UP001170379"/>
    </source>
</evidence>
<dbReference type="PRINTS" id="PR00598">
    <property type="entry name" value="HTHMARR"/>
</dbReference>
<dbReference type="Proteomes" id="UP001170379">
    <property type="component" value="Unassembled WGS sequence"/>
</dbReference>
<dbReference type="InterPro" id="IPR039422">
    <property type="entry name" value="MarR/SlyA-like"/>
</dbReference>
<dbReference type="PANTHER" id="PTHR33164:SF57">
    <property type="entry name" value="MARR-FAMILY TRANSCRIPTIONAL REGULATOR"/>
    <property type="match status" value="1"/>
</dbReference>
<feature type="domain" description="HTH marR-type" evidence="1">
    <location>
        <begin position="1"/>
        <end position="143"/>
    </location>
</feature>
<dbReference type="Pfam" id="PF12802">
    <property type="entry name" value="MarR_2"/>
    <property type="match status" value="1"/>
</dbReference>
<evidence type="ECO:0000313" key="2">
    <source>
        <dbReference type="EMBL" id="MDJ1372773.1"/>
    </source>
</evidence>
<keyword evidence="3" id="KW-1185">Reference proteome</keyword>
<protein>
    <submittedName>
        <fullName evidence="2">MarR family transcriptional regulator</fullName>
    </submittedName>
</protein>
<comment type="caution">
    <text evidence="2">The sequence shown here is derived from an EMBL/GenBank/DDBJ whole genome shotgun (WGS) entry which is preliminary data.</text>
</comment>
<dbReference type="RefSeq" id="WP_035733871.1">
    <property type="nucleotide sequence ID" value="NZ_CP028426.1"/>
</dbReference>
<evidence type="ECO:0000259" key="1">
    <source>
        <dbReference type="PROSITE" id="PS50995"/>
    </source>
</evidence>
<reference evidence="2" key="1">
    <citation type="submission" date="2018-03" db="EMBL/GenBank/DDBJ databases">
        <authorList>
            <person name="Nunes O.C."/>
            <person name="Lopes A.R."/>
            <person name="Froufe H."/>
            <person name="Munoz-Merida A."/>
            <person name="Barroso C."/>
            <person name="Egas C."/>
        </authorList>
    </citation>
    <scope>NUCLEOTIDE SEQUENCE</scope>
    <source>
        <strain evidence="2">ON4</strain>
    </source>
</reference>
<reference evidence="2" key="2">
    <citation type="journal article" date="2022" name="Sci. Rep.">
        <title>In silico prediction of the enzymes involved in the degradation of the herbicide molinate by Gulosibacter molinativorax ON4T.</title>
        <authorList>
            <person name="Lopes A.R."/>
            <person name="Bunin E."/>
            <person name="Viana A.T."/>
            <person name="Froufe H."/>
            <person name="Munoz-Merida A."/>
            <person name="Pinho D."/>
            <person name="Figueiredo J."/>
            <person name="Barroso C."/>
            <person name="Vaz-Moreira I."/>
            <person name="Bellanger X."/>
            <person name="Egas C."/>
            <person name="Nunes O.C."/>
        </authorList>
    </citation>
    <scope>NUCLEOTIDE SEQUENCE</scope>
    <source>
        <strain evidence="2">ON4</strain>
    </source>
</reference>
<gene>
    <name evidence="2" type="ORF">C7K25_15665</name>
</gene>
<dbReference type="SUPFAM" id="SSF46785">
    <property type="entry name" value="Winged helix' DNA-binding domain"/>
    <property type="match status" value="1"/>
</dbReference>
<accession>A0ABT7CC55</accession>
<dbReference type="PROSITE" id="PS50995">
    <property type="entry name" value="HTH_MARR_2"/>
    <property type="match status" value="1"/>
</dbReference>
<dbReference type="Gene3D" id="1.10.10.10">
    <property type="entry name" value="Winged helix-like DNA-binding domain superfamily/Winged helix DNA-binding domain"/>
    <property type="match status" value="1"/>
</dbReference>
<proteinExistence type="predicted"/>
<name>A0ABT7CC55_9MICO</name>
<dbReference type="InterPro" id="IPR000835">
    <property type="entry name" value="HTH_MarR-typ"/>
</dbReference>
<dbReference type="EMBL" id="PXVD01000051">
    <property type="protein sequence ID" value="MDJ1372773.1"/>
    <property type="molecule type" value="Genomic_DNA"/>
</dbReference>
<dbReference type="SMART" id="SM00347">
    <property type="entry name" value="HTH_MARR"/>
    <property type="match status" value="1"/>
</dbReference>
<dbReference type="InterPro" id="IPR036388">
    <property type="entry name" value="WH-like_DNA-bd_sf"/>
</dbReference>
<sequence>MANRSVRPSDAWEALFRAQVSVMRDLREEFTGFGISMNEYDVLFNVYRAPEHRLRLRDLNRSVLITQSSVSRLVDRLVARGFVEKCDDESDARGTIVELTKAGVRAFRKAAGLHTRSIEDHIGRALTPEQQEQLYDLCMTLLRAHDGSAESPE</sequence>
<dbReference type="PANTHER" id="PTHR33164">
    <property type="entry name" value="TRANSCRIPTIONAL REGULATOR, MARR FAMILY"/>
    <property type="match status" value="1"/>
</dbReference>
<dbReference type="InterPro" id="IPR036390">
    <property type="entry name" value="WH_DNA-bd_sf"/>
</dbReference>